<reference evidence="14" key="1">
    <citation type="journal article" date="2020" name="mSystems">
        <title>Genome- and Community-Level Interaction Insights into Carbon Utilization and Element Cycling Functions of Hydrothermarchaeota in Hydrothermal Sediment.</title>
        <authorList>
            <person name="Zhou Z."/>
            <person name="Liu Y."/>
            <person name="Xu W."/>
            <person name="Pan J."/>
            <person name="Luo Z.H."/>
            <person name="Li M."/>
        </authorList>
    </citation>
    <scope>NUCLEOTIDE SEQUENCE [LARGE SCALE GENOMIC DNA]</scope>
    <source>
        <strain evidence="14">SpSt-132</strain>
    </source>
</reference>
<dbReference type="InterPro" id="IPR004161">
    <property type="entry name" value="EFTu-like_2"/>
</dbReference>
<evidence type="ECO:0000256" key="10">
    <source>
        <dbReference type="RuleBase" id="RU000644"/>
    </source>
</evidence>
<dbReference type="InterPro" id="IPR023115">
    <property type="entry name" value="TIF_IF2_dom3"/>
</dbReference>
<dbReference type="Pfam" id="PF11987">
    <property type="entry name" value="IF-2"/>
    <property type="match status" value="1"/>
</dbReference>
<dbReference type="GO" id="GO:0005525">
    <property type="term" value="F:GTP binding"/>
    <property type="evidence" value="ECO:0007669"/>
    <property type="project" value="UniProtKB-KW"/>
</dbReference>
<evidence type="ECO:0000259" key="13">
    <source>
        <dbReference type="PROSITE" id="PS51722"/>
    </source>
</evidence>
<keyword evidence="5 9" id="KW-0396">Initiation factor</keyword>
<dbReference type="GO" id="GO:0005829">
    <property type="term" value="C:cytosol"/>
    <property type="evidence" value="ECO:0007669"/>
    <property type="project" value="TreeGrafter"/>
</dbReference>
<name>A0A7C2ZHQ9_9AQUI</name>
<feature type="compositionally biased region" description="Basic and acidic residues" evidence="12">
    <location>
        <begin position="71"/>
        <end position="126"/>
    </location>
</feature>
<dbReference type="AlphaFoldDB" id="A0A7C2ZHQ9"/>
<evidence type="ECO:0000256" key="4">
    <source>
        <dbReference type="ARBA" id="ARBA00022490"/>
    </source>
</evidence>
<evidence type="ECO:0000256" key="1">
    <source>
        <dbReference type="ARBA" id="ARBA00004496"/>
    </source>
</evidence>
<evidence type="ECO:0000256" key="7">
    <source>
        <dbReference type="ARBA" id="ARBA00022917"/>
    </source>
</evidence>
<dbReference type="InterPro" id="IPR000178">
    <property type="entry name" value="TF_IF2_bacterial-like"/>
</dbReference>
<keyword evidence="8 9" id="KW-0342">GTP-binding</keyword>
<dbReference type="InterPro" id="IPR053905">
    <property type="entry name" value="EF-G-like_DII"/>
</dbReference>
<sequence length="764" mass="85341">MGKLRVQDVAKELGVPVKKIREVLKEWGIEKGKFAYLDEEELQIVYDNLLPSKEKPVESVSIQEVKEETVQTVEVVKEEKAPREQRPKFQKPQEQKTKQFVKESSVVKKERTHEKEKPRRVEDRRPFPPRIPSPPPVPPPREQKTEEKSQKAQPPKEKLSKGEEQILKKLEQQIKKEKREEREEEIKIVQIPEVVTVRELAELMRVPPNQVMTELLKRGILATINQTVPSEVALQVAEALGFLAEIKVEEVKEEEEEIVEEGGEPRPPVVVVMGHVDHGKTTLLDTIRKTRVAEREKGGITQHIGASVVEMPDGRKITFLDTPGHEAFTSLRARGAQVTDIAVLVVAADDGVMPQTIEAINHAKAFNVPIIVAVNKIDKPGADPQRVRRELSELGLIPEEWGGDTIFVDVSAKTGQNVESLLEYILLLADLLELKANPNKPAKGTIIESKLDKQRGVVATVLVQEGTLKVGDVFVAGTTYGRVRAMFDDKGRRVNSAGPSIPVEVLGFEEIPMAGDQLKVVEDEKKARQIAEQRKLKKEQMEKVSKGFVLEEVFKKIQEGELKELRLIIKADTVGSLEALKKSFGELSTPEVSVRIIHGDVGGITENDVMLAKASGAIIIGFNTRPDVKARETAEAEKVDIRLYSIIYEAIEDVKKALKGMLKPVEREVVHGSAEVRATFKIKGAGTVAGCYVLDGKILRNAKARLIRDGVVIFDGKIESLKRFKEDVQEVAKGFECGIKLKDYNDIKVGDIIECYEVKLEKPQ</sequence>
<comment type="caution">
    <text evidence="9">Lacks conserved residue(s) required for the propagation of feature annotation.</text>
</comment>
<protein>
    <recommendedName>
        <fullName evidence="3 9">Translation initiation factor IF-2</fullName>
    </recommendedName>
</protein>
<dbReference type="HAMAP" id="MF_00100_B">
    <property type="entry name" value="IF_2_B"/>
    <property type="match status" value="1"/>
</dbReference>
<dbReference type="FunFam" id="3.40.50.10050:FF:000001">
    <property type="entry name" value="Translation initiation factor IF-2"/>
    <property type="match status" value="1"/>
</dbReference>
<feature type="region of interest" description="Disordered" evidence="12">
    <location>
        <begin position="71"/>
        <end position="164"/>
    </location>
</feature>
<keyword evidence="4 9" id="KW-0963">Cytoplasm</keyword>
<dbReference type="InterPro" id="IPR006847">
    <property type="entry name" value="IF2_N"/>
</dbReference>
<dbReference type="InterPro" id="IPR044145">
    <property type="entry name" value="IF2_II"/>
</dbReference>
<dbReference type="FunFam" id="2.40.30.10:FF:000007">
    <property type="entry name" value="Translation initiation factor IF-2"/>
    <property type="match status" value="1"/>
</dbReference>
<evidence type="ECO:0000256" key="11">
    <source>
        <dbReference type="RuleBase" id="RU000645"/>
    </source>
</evidence>
<dbReference type="InterPro" id="IPR036925">
    <property type="entry name" value="TIF_IF2_dom3_sf"/>
</dbReference>
<comment type="similarity">
    <text evidence="2 9 10">Belongs to the TRAFAC class translation factor GTPase superfamily. Classic translation factor GTPase family. IF-2 subfamily.</text>
</comment>
<dbReference type="FunFam" id="2.40.30.10:FF:000008">
    <property type="entry name" value="Translation initiation factor IF-2"/>
    <property type="match status" value="1"/>
</dbReference>
<keyword evidence="6 9" id="KW-0547">Nucleotide-binding</keyword>
<feature type="compositionally biased region" description="Basic and acidic residues" evidence="12">
    <location>
        <begin position="141"/>
        <end position="164"/>
    </location>
</feature>
<comment type="caution">
    <text evidence="14">The sequence shown here is derived from an EMBL/GenBank/DDBJ whole genome shotgun (WGS) entry which is preliminary data.</text>
</comment>
<dbReference type="EMBL" id="DSFP01000032">
    <property type="protein sequence ID" value="HEW45727.1"/>
    <property type="molecule type" value="Genomic_DNA"/>
</dbReference>
<dbReference type="Pfam" id="PF00009">
    <property type="entry name" value="GTP_EFTU"/>
    <property type="match status" value="1"/>
</dbReference>
<dbReference type="PANTHER" id="PTHR43381">
    <property type="entry name" value="TRANSLATION INITIATION FACTOR IF-2-RELATED"/>
    <property type="match status" value="1"/>
</dbReference>
<evidence type="ECO:0000256" key="12">
    <source>
        <dbReference type="SAM" id="MobiDB-lite"/>
    </source>
</evidence>
<dbReference type="InterPro" id="IPR000795">
    <property type="entry name" value="T_Tr_GTP-bd_dom"/>
</dbReference>
<feature type="binding site" evidence="9">
    <location>
        <begin position="274"/>
        <end position="281"/>
    </location>
    <ligand>
        <name>GTP</name>
        <dbReference type="ChEBI" id="CHEBI:37565"/>
    </ligand>
</feature>
<dbReference type="FunFam" id="3.40.50.300:FF:000019">
    <property type="entry name" value="Translation initiation factor IF-2"/>
    <property type="match status" value="1"/>
</dbReference>
<dbReference type="InterPro" id="IPR027417">
    <property type="entry name" value="P-loop_NTPase"/>
</dbReference>
<dbReference type="Gene3D" id="1.10.10.2480">
    <property type="match status" value="1"/>
</dbReference>
<dbReference type="Pfam" id="PF04760">
    <property type="entry name" value="IF2_N"/>
    <property type="match status" value="2"/>
</dbReference>
<accession>A0A7C2ZHQ9</accession>
<comment type="subcellular location">
    <subcellularLocation>
        <location evidence="1 9 11">Cytoplasm</location>
    </subcellularLocation>
</comment>
<dbReference type="PANTHER" id="PTHR43381:SF5">
    <property type="entry name" value="TR-TYPE G DOMAIN-CONTAINING PROTEIN"/>
    <property type="match status" value="1"/>
</dbReference>
<feature type="compositionally biased region" description="Pro residues" evidence="12">
    <location>
        <begin position="128"/>
        <end position="140"/>
    </location>
</feature>
<feature type="domain" description="Tr-type G" evidence="13">
    <location>
        <begin position="265"/>
        <end position="435"/>
    </location>
</feature>
<dbReference type="InterPro" id="IPR005225">
    <property type="entry name" value="Small_GTP-bd"/>
</dbReference>
<dbReference type="Pfam" id="PF03144">
    <property type="entry name" value="GTP_EFTU_D2"/>
    <property type="match status" value="1"/>
</dbReference>
<comment type="function">
    <text evidence="9 10">One of the essential components for the initiation of protein synthesis. Protects formylmethionyl-tRNA from spontaneous hydrolysis and promotes its binding to the 30S ribosomal subunits. Also involved in the hydrolysis of GTP during the formation of the 70S ribosomal complex.</text>
</comment>
<organism evidence="14">
    <name type="scientific">Hydrogenobacter sp</name>
    <dbReference type="NCBI Taxonomy" id="2152829"/>
    <lineage>
        <taxon>Bacteria</taxon>
        <taxon>Pseudomonadati</taxon>
        <taxon>Aquificota</taxon>
        <taxon>Aquificia</taxon>
        <taxon>Aquificales</taxon>
        <taxon>Aquificaceae</taxon>
        <taxon>Hydrogenobacter</taxon>
    </lineage>
</organism>
<evidence type="ECO:0000256" key="6">
    <source>
        <dbReference type="ARBA" id="ARBA00022741"/>
    </source>
</evidence>
<dbReference type="SUPFAM" id="SSF52540">
    <property type="entry name" value="P-loop containing nucleoside triphosphate hydrolases"/>
    <property type="match status" value="1"/>
</dbReference>
<evidence type="ECO:0000256" key="2">
    <source>
        <dbReference type="ARBA" id="ARBA00007733"/>
    </source>
</evidence>
<evidence type="ECO:0000256" key="9">
    <source>
        <dbReference type="HAMAP-Rule" id="MF_00100"/>
    </source>
</evidence>
<dbReference type="Gene3D" id="2.40.30.10">
    <property type="entry name" value="Translation factors"/>
    <property type="match status" value="2"/>
</dbReference>
<dbReference type="Gene3D" id="3.40.50.10050">
    <property type="entry name" value="Translation initiation factor IF- 2, domain 3"/>
    <property type="match status" value="1"/>
</dbReference>
<dbReference type="InterPro" id="IPR009000">
    <property type="entry name" value="Transl_B-barrel_sf"/>
</dbReference>
<evidence type="ECO:0000256" key="3">
    <source>
        <dbReference type="ARBA" id="ARBA00020675"/>
    </source>
</evidence>
<dbReference type="PRINTS" id="PR00449">
    <property type="entry name" value="RASTRNSFRMNG"/>
</dbReference>
<dbReference type="SUPFAM" id="SSF50447">
    <property type="entry name" value="Translation proteins"/>
    <property type="match status" value="2"/>
</dbReference>
<dbReference type="CDD" id="cd01887">
    <property type="entry name" value="IF2_eIF5B"/>
    <property type="match status" value="1"/>
</dbReference>
<dbReference type="Pfam" id="PF22042">
    <property type="entry name" value="EF-G_D2"/>
    <property type="match status" value="1"/>
</dbReference>
<dbReference type="Gene3D" id="3.40.50.300">
    <property type="entry name" value="P-loop containing nucleotide triphosphate hydrolases"/>
    <property type="match status" value="1"/>
</dbReference>
<dbReference type="CDD" id="cd03692">
    <property type="entry name" value="mtIF2_IVc"/>
    <property type="match status" value="1"/>
</dbReference>
<dbReference type="NCBIfam" id="TIGR00487">
    <property type="entry name" value="IF-2"/>
    <property type="match status" value="1"/>
</dbReference>
<dbReference type="InterPro" id="IPR015760">
    <property type="entry name" value="TIF_IF2"/>
</dbReference>
<dbReference type="GO" id="GO:0003743">
    <property type="term" value="F:translation initiation factor activity"/>
    <property type="evidence" value="ECO:0007669"/>
    <property type="project" value="UniProtKB-UniRule"/>
</dbReference>
<keyword evidence="7 9" id="KW-0648">Protein biosynthesis</keyword>
<dbReference type="SUPFAM" id="SSF52156">
    <property type="entry name" value="Initiation factor IF2/eIF5b, domain 3"/>
    <property type="match status" value="1"/>
</dbReference>
<dbReference type="PROSITE" id="PS01176">
    <property type="entry name" value="IF2"/>
    <property type="match status" value="1"/>
</dbReference>
<dbReference type="PROSITE" id="PS51722">
    <property type="entry name" value="G_TR_2"/>
    <property type="match status" value="1"/>
</dbReference>
<feature type="binding site" evidence="9">
    <location>
        <begin position="321"/>
        <end position="325"/>
    </location>
    <ligand>
        <name>GTP</name>
        <dbReference type="ChEBI" id="CHEBI:37565"/>
    </ligand>
</feature>
<evidence type="ECO:0000256" key="5">
    <source>
        <dbReference type="ARBA" id="ARBA00022540"/>
    </source>
</evidence>
<feature type="binding site" evidence="9">
    <location>
        <begin position="375"/>
        <end position="378"/>
    </location>
    <ligand>
        <name>GTP</name>
        <dbReference type="ChEBI" id="CHEBI:37565"/>
    </ligand>
</feature>
<evidence type="ECO:0000313" key="14">
    <source>
        <dbReference type="EMBL" id="HEW45727.1"/>
    </source>
</evidence>
<gene>
    <name evidence="9" type="primary">infB</name>
    <name evidence="14" type="ORF">ENO47_03535</name>
</gene>
<dbReference type="NCBIfam" id="TIGR00231">
    <property type="entry name" value="small_GTP"/>
    <property type="match status" value="1"/>
</dbReference>
<dbReference type="GO" id="GO:0003924">
    <property type="term" value="F:GTPase activity"/>
    <property type="evidence" value="ECO:0007669"/>
    <property type="project" value="UniProtKB-UniRule"/>
</dbReference>
<dbReference type="CDD" id="cd03702">
    <property type="entry name" value="IF2_mtIF2_II"/>
    <property type="match status" value="1"/>
</dbReference>
<evidence type="ECO:0000256" key="8">
    <source>
        <dbReference type="ARBA" id="ARBA00023134"/>
    </source>
</evidence>
<proteinExistence type="inferred from homology"/>